<evidence type="ECO:0000313" key="2">
    <source>
        <dbReference type="EMBL" id="SHJ42530.1"/>
    </source>
</evidence>
<dbReference type="InterPro" id="IPR007111">
    <property type="entry name" value="NACHT_NTPase"/>
</dbReference>
<gene>
    <name evidence="2" type="ORF">SAMN05444337_1989</name>
</gene>
<dbReference type="Proteomes" id="UP000184232">
    <property type="component" value="Unassembled WGS sequence"/>
</dbReference>
<dbReference type="PANTHER" id="PTHR46312">
    <property type="entry name" value="NACHT DOMAIN-CONTAINING PROTEIN"/>
    <property type="match status" value="1"/>
</dbReference>
<dbReference type="Gene3D" id="3.40.50.300">
    <property type="entry name" value="P-loop containing nucleotide triphosphate hydrolases"/>
    <property type="match status" value="1"/>
</dbReference>
<keyword evidence="3" id="KW-1185">Reference proteome</keyword>
<dbReference type="PANTHER" id="PTHR46312:SF2">
    <property type="entry name" value="NUCLEOTIDE-BINDING OLIGOMERIZATION DOMAIN-CONTAINING PROTEIN 2-LIKE"/>
    <property type="match status" value="1"/>
</dbReference>
<evidence type="ECO:0000313" key="3">
    <source>
        <dbReference type="Proteomes" id="UP000184232"/>
    </source>
</evidence>
<protein>
    <submittedName>
        <fullName evidence="2">NACHT domain-containing protein</fullName>
    </submittedName>
</protein>
<dbReference type="SUPFAM" id="SSF52540">
    <property type="entry name" value="P-loop containing nucleoside triphosphate hydrolases"/>
    <property type="match status" value="1"/>
</dbReference>
<dbReference type="STRING" id="683124.SAMN05444337_1989"/>
<dbReference type="AlphaFoldDB" id="A0A1M6J792"/>
<dbReference type="OrthoDB" id="1488560at2"/>
<dbReference type="EMBL" id="FQZH01000003">
    <property type="protein sequence ID" value="SHJ42530.1"/>
    <property type="molecule type" value="Genomic_DNA"/>
</dbReference>
<dbReference type="Pfam" id="PF05729">
    <property type="entry name" value="NACHT"/>
    <property type="match status" value="1"/>
</dbReference>
<evidence type="ECO:0000259" key="1">
    <source>
        <dbReference type="PROSITE" id="PS50837"/>
    </source>
</evidence>
<organism evidence="2 3">
    <name type="scientific">Flavobacterium haoranii</name>
    <dbReference type="NCBI Taxonomy" id="683124"/>
    <lineage>
        <taxon>Bacteria</taxon>
        <taxon>Pseudomonadati</taxon>
        <taxon>Bacteroidota</taxon>
        <taxon>Flavobacteriia</taxon>
        <taxon>Flavobacteriales</taxon>
        <taxon>Flavobacteriaceae</taxon>
        <taxon>Flavobacterium</taxon>
    </lineage>
</organism>
<accession>A0A1M6J792</accession>
<feature type="domain" description="NACHT" evidence="1">
    <location>
        <begin position="201"/>
        <end position="310"/>
    </location>
</feature>
<proteinExistence type="predicted"/>
<sequence length="971" mass="113074">MRKKTVKNIPDIQSLVTLVTKIAEKLGLNEIKSINQYMLSATEDSALGHRDIKILCTLSELGGKLQLILDQLKENIIPNDEIIVVSSNEKKISNYFKNWLKEELNTDKIIFWEESFLVQLVDKHLPEYWGHNDVFLKSFEDAFINNLESNGELQKALKLDKKFEELLNIFIEPKIYRFKDDDKTGRLLRIKFKKDQYLDSNNYFLSGDAGTGKTTLLKEIGKLAIEHNQNSIDKILPIRIKTSLIANTEYSIDKAIEREIENLVGKEGLDKVFDDYRVLVLIDSIDEFETEKQKGIFSELNNIVEKENLSFVIATRNYENLTKGCEICEHIHTMLSNFDLHQVQQYLDTFFKRDLKKSEELWNSLQDNKILERIPSTPLTISLVSVLFEENGYEVPATITDVYDNFNTFLLGRLNVNSNLEFLRLDVKEKILQMYALKIIQSTNRTRLKLDDFIKYVVDYFKGQSITIEEHVIPDLIKSMTDGTGVLYVDEQQFVTYQHDHFLEYYASREIFDDEDRQGLEKEIIEKFCEYNWQNTAIFYTGRTKNMKNFLDSLVVRVKKYKLLHEHLLAVSGLGYILQSLWMTHSDNRKNAVLAALDLLIRADSGVKQLAEQKFPFFRGIKDTDIAVANLAWFFIHYNSITLRDPLQLAFDELHSEMKNLQGTQFEKDKLTRLYQLFCIAATLNTGRVKDTTKLDILFEEEKLLTIPLFVYLFDEAIDILEYGNEAKMRKDYKLASKKKKYTRSIRFLLENPSENLRHTTFERLNPIKQVELFTEGKTDASIISHAFRVLTMNDEPYWSITAIENILSAKAGGAQQLSAFLMRLAEDLETDFDKSKTVIGIFDNDAKGYQEFNGLPKIFETTNGIVKKVKDMNIYAIMLPIPEQETYKAYHQEKQAFKFFEIEHYFPIEILQENNMVTQTSIPGVFEITGSKSDFNDKILRLGKKERFVNFVELFKELDQLCNKTINYIE</sequence>
<dbReference type="PROSITE" id="PS50837">
    <property type="entry name" value="NACHT"/>
    <property type="match status" value="1"/>
</dbReference>
<dbReference type="InterPro" id="IPR027417">
    <property type="entry name" value="P-loop_NTPase"/>
</dbReference>
<name>A0A1M6J792_9FLAO</name>
<dbReference type="CDD" id="cd00009">
    <property type="entry name" value="AAA"/>
    <property type="match status" value="1"/>
</dbReference>
<reference evidence="2 3" key="1">
    <citation type="submission" date="2016-11" db="EMBL/GenBank/DDBJ databases">
        <authorList>
            <person name="Jaros S."/>
            <person name="Januszkiewicz K."/>
            <person name="Wedrychowicz H."/>
        </authorList>
    </citation>
    <scope>NUCLEOTIDE SEQUENCE [LARGE SCALE GENOMIC DNA]</scope>
    <source>
        <strain evidence="2 3">DSM 22807</strain>
    </source>
</reference>
<dbReference type="RefSeq" id="WP_072784537.1">
    <property type="nucleotide sequence ID" value="NZ_CP045292.1"/>
</dbReference>